<dbReference type="InParanoid" id="A0A165AY42"/>
<evidence type="ECO:0000313" key="3">
    <source>
        <dbReference type="EMBL" id="KZS99876.1"/>
    </source>
</evidence>
<dbReference type="Proteomes" id="UP000076871">
    <property type="component" value="Unassembled WGS sequence"/>
</dbReference>
<dbReference type="AlphaFoldDB" id="A0A165AY42"/>
<feature type="region of interest" description="Disordered" evidence="1">
    <location>
        <begin position="97"/>
        <end position="127"/>
    </location>
</feature>
<keyword evidence="2" id="KW-0732">Signal</keyword>
<evidence type="ECO:0000313" key="4">
    <source>
        <dbReference type="Proteomes" id="UP000076871"/>
    </source>
</evidence>
<keyword evidence="4" id="KW-1185">Reference proteome</keyword>
<accession>A0A165AY42</accession>
<feature type="signal peptide" evidence="2">
    <location>
        <begin position="1"/>
        <end position="23"/>
    </location>
</feature>
<proteinExistence type="predicted"/>
<sequence>MMVAHVALGSVIVVSISIFSVRLKNDSVDPIEADDNEELALLELPYVLLLKKDQRMNVVDISHPNGGNHFTCKSYSRSCEIIDLDDFKEWAEQQKANSMQMEKEDGKSASMTLEKSNSKGKDKVPANPQSCAIALPEVNKMIMMAKHLILLFLKDMSH</sequence>
<evidence type="ECO:0000256" key="2">
    <source>
        <dbReference type="SAM" id="SignalP"/>
    </source>
</evidence>
<gene>
    <name evidence="3" type="ORF">LAESUDRAFT_718453</name>
</gene>
<organism evidence="3 4">
    <name type="scientific">Laetiporus sulphureus 93-53</name>
    <dbReference type="NCBI Taxonomy" id="1314785"/>
    <lineage>
        <taxon>Eukaryota</taxon>
        <taxon>Fungi</taxon>
        <taxon>Dikarya</taxon>
        <taxon>Basidiomycota</taxon>
        <taxon>Agaricomycotina</taxon>
        <taxon>Agaricomycetes</taxon>
        <taxon>Polyporales</taxon>
        <taxon>Laetiporus</taxon>
    </lineage>
</organism>
<dbReference type="GeneID" id="63824457"/>
<dbReference type="RefSeq" id="XP_040757617.1">
    <property type="nucleotide sequence ID" value="XM_040907428.1"/>
</dbReference>
<feature type="chain" id="PRO_5007855416" evidence="2">
    <location>
        <begin position="24"/>
        <end position="158"/>
    </location>
</feature>
<reference evidence="3 4" key="1">
    <citation type="journal article" date="2016" name="Mol. Biol. Evol.">
        <title>Comparative Genomics of Early-Diverging Mushroom-Forming Fungi Provides Insights into the Origins of Lignocellulose Decay Capabilities.</title>
        <authorList>
            <person name="Nagy L.G."/>
            <person name="Riley R."/>
            <person name="Tritt A."/>
            <person name="Adam C."/>
            <person name="Daum C."/>
            <person name="Floudas D."/>
            <person name="Sun H."/>
            <person name="Yadav J.S."/>
            <person name="Pangilinan J."/>
            <person name="Larsson K.H."/>
            <person name="Matsuura K."/>
            <person name="Barry K."/>
            <person name="Labutti K."/>
            <person name="Kuo R."/>
            <person name="Ohm R.A."/>
            <person name="Bhattacharya S.S."/>
            <person name="Shirouzu T."/>
            <person name="Yoshinaga Y."/>
            <person name="Martin F.M."/>
            <person name="Grigoriev I.V."/>
            <person name="Hibbett D.S."/>
        </authorList>
    </citation>
    <scope>NUCLEOTIDE SEQUENCE [LARGE SCALE GENOMIC DNA]</scope>
    <source>
        <strain evidence="3 4">93-53</strain>
    </source>
</reference>
<protein>
    <submittedName>
        <fullName evidence="3">Uncharacterized protein</fullName>
    </submittedName>
</protein>
<dbReference type="EMBL" id="KV427708">
    <property type="protein sequence ID" value="KZS99876.1"/>
    <property type="molecule type" value="Genomic_DNA"/>
</dbReference>
<evidence type="ECO:0000256" key="1">
    <source>
        <dbReference type="SAM" id="MobiDB-lite"/>
    </source>
</evidence>
<name>A0A165AY42_9APHY</name>